<feature type="transmembrane region" description="Helical" evidence="1">
    <location>
        <begin position="49"/>
        <end position="69"/>
    </location>
</feature>
<dbReference type="Proteomes" id="UP001205035">
    <property type="component" value="Unassembled WGS sequence"/>
</dbReference>
<feature type="transmembrane region" description="Helical" evidence="1">
    <location>
        <begin position="7"/>
        <end position="29"/>
    </location>
</feature>
<organism evidence="2 3">
    <name type="scientific">Alistipes onderdonkii</name>
    <dbReference type="NCBI Taxonomy" id="328813"/>
    <lineage>
        <taxon>Bacteria</taxon>
        <taxon>Pseudomonadati</taxon>
        <taxon>Bacteroidota</taxon>
        <taxon>Bacteroidia</taxon>
        <taxon>Bacteroidales</taxon>
        <taxon>Rikenellaceae</taxon>
        <taxon>Alistipes</taxon>
    </lineage>
</organism>
<dbReference type="GeneID" id="59807195"/>
<dbReference type="RefSeq" id="WP_022332303.1">
    <property type="nucleotide sequence ID" value="NZ_DAWDUM010000002.1"/>
</dbReference>
<keyword evidence="1" id="KW-0472">Membrane</keyword>
<keyword evidence="1" id="KW-0812">Transmembrane</keyword>
<reference evidence="2" key="1">
    <citation type="submission" date="2022-06" db="EMBL/GenBank/DDBJ databases">
        <title>Isolation of gut microbiota from human fecal samples.</title>
        <authorList>
            <person name="Pamer E.G."/>
            <person name="Barat B."/>
            <person name="Waligurski E."/>
            <person name="Medina S."/>
            <person name="Paddock L."/>
            <person name="Mostad J."/>
        </authorList>
    </citation>
    <scope>NUCLEOTIDE SEQUENCE</scope>
    <source>
        <strain evidence="2">DFI.6.22</strain>
    </source>
</reference>
<comment type="caution">
    <text evidence="2">The sequence shown here is derived from an EMBL/GenBank/DDBJ whole genome shotgun (WGS) entry which is preliminary data.</text>
</comment>
<dbReference type="EMBL" id="JANGBQ010000017">
    <property type="protein sequence ID" value="MCQ5083496.1"/>
    <property type="molecule type" value="Genomic_DNA"/>
</dbReference>
<evidence type="ECO:0000313" key="3">
    <source>
        <dbReference type="Proteomes" id="UP001205035"/>
    </source>
</evidence>
<name>A0AAJ1CFL9_9BACT</name>
<accession>A0AAJ1CFL9</accession>
<sequence length="122" mass="14143">MKEKLKIAGYAQRGVVPLALGVAVTMWLWNALIPEIVGWKAINHGQSLGLLVLLRLLFGHFGYFGRGGFGRPHMSRREHRRLHEAMRGMSHSEKREFIRRRMRELCERCRRHTAGGENTHPF</sequence>
<protein>
    <submittedName>
        <fullName evidence="2">Uncharacterized protein</fullName>
    </submittedName>
</protein>
<proteinExistence type="predicted"/>
<evidence type="ECO:0000256" key="1">
    <source>
        <dbReference type="SAM" id="Phobius"/>
    </source>
</evidence>
<gene>
    <name evidence="2" type="ORF">NE651_11440</name>
</gene>
<keyword evidence="1" id="KW-1133">Transmembrane helix</keyword>
<evidence type="ECO:0000313" key="2">
    <source>
        <dbReference type="EMBL" id="MCQ5083496.1"/>
    </source>
</evidence>
<dbReference type="AlphaFoldDB" id="A0AAJ1CFL9"/>